<name>A0A8J2FUW6_9BACT</name>
<reference evidence="1" key="1">
    <citation type="submission" date="2021-02" db="EMBL/GenBank/DDBJ databases">
        <authorList>
            <person name="Cremers G."/>
            <person name="Picone N."/>
        </authorList>
    </citation>
    <scope>NUCLEOTIDE SEQUENCE</scope>
    <source>
        <strain evidence="1">PQ17</strain>
    </source>
</reference>
<dbReference type="EMBL" id="CAJNOB010000070">
    <property type="protein sequence ID" value="CAF0704956.1"/>
    <property type="molecule type" value="Genomic_DNA"/>
</dbReference>
<sequence>MVSLTFVLMGLREAMIGSLRG</sequence>
<gene>
    <name evidence="1" type="ORF">MPNT_80038</name>
</gene>
<evidence type="ECO:0000313" key="2">
    <source>
        <dbReference type="Proteomes" id="UP000663859"/>
    </source>
</evidence>
<proteinExistence type="predicted"/>
<protein>
    <submittedName>
        <fullName evidence="1">Uncharacterized protein</fullName>
    </submittedName>
</protein>
<keyword evidence="2" id="KW-1185">Reference proteome</keyword>
<accession>A0A8J2FUW6</accession>
<dbReference type="AlphaFoldDB" id="A0A8J2FUW6"/>
<comment type="caution">
    <text evidence="1">The sequence shown here is derived from an EMBL/GenBank/DDBJ whole genome shotgun (WGS) entry which is preliminary data.</text>
</comment>
<dbReference type="Proteomes" id="UP000663859">
    <property type="component" value="Unassembled WGS sequence"/>
</dbReference>
<organism evidence="1 2">
    <name type="scientific">Candidatus Methylacidithermus pantelleriae</name>
    <dbReference type="NCBI Taxonomy" id="2744239"/>
    <lineage>
        <taxon>Bacteria</taxon>
        <taxon>Pseudomonadati</taxon>
        <taxon>Verrucomicrobiota</taxon>
        <taxon>Methylacidiphilae</taxon>
        <taxon>Methylacidiphilales</taxon>
        <taxon>Methylacidiphilaceae</taxon>
        <taxon>Candidatus Methylacidithermus</taxon>
    </lineage>
</organism>
<evidence type="ECO:0000313" key="1">
    <source>
        <dbReference type="EMBL" id="CAF0704956.1"/>
    </source>
</evidence>